<organism evidence="1">
    <name type="scientific">Spongospora subterranea</name>
    <dbReference type="NCBI Taxonomy" id="70186"/>
    <lineage>
        <taxon>Eukaryota</taxon>
        <taxon>Sar</taxon>
        <taxon>Rhizaria</taxon>
        <taxon>Endomyxa</taxon>
        <taxon>Phytomyxea</taxon>
        <taxon>Plasmodiophorida</taxon>
        <taxon>Plasmodiophoridae</taxon>
        <taxon>Spongospora</taxon>
    </lineage>
</organism>
<protein>
    <submittedName>
        <fullName evidence="1">Uncharacterized protein</fullName>
    </submittedName>
</protein>
<reference evidence="1" key="1">
    <citation type="submission" date="2015-04" db="EMBL/GenBank/DDBJ databases">
        <title>The genome sequence of the plant pathogenic Rhizarian Plasmodiophora brassicae reveals insights in its biotrophic life cycle and the origin of chitin synthesis.</title>
        <authorList>
            <person name="Schwelm A."/>
            <person name="Fogelqvist J."/>
            <person name="Knaust A."/>
            <person name="Julke S."/>
            <person name="Lilja T."/>
            <person name="Dhandapani V."/>
            <person name="Bonilla-Rosso G."/>
            <person name="Karlsson M."/>
            <person name="Shevchenko A."/>
            <person name="Choi S.R."/>
            <person name="Kim H.G."/>
            <person name="Park J.Y."/>
            <person name="Lim Y.P."/>
            <person name="Ludwig-Muller J."/>
            <person name="Dixelius C."/>
        </authorList>
    </citation>
    <scope>NUCLEOTIDE SEQUENCE</scope>
    <source>
        <tissue evidence="1">Potato root galls</tissue>
    </source>
</reference>
<evidence type="ECO:0000313" key="1">
    <source>
        <dbReference type="EMBL" id="CRZ04924.1"/>
    </source>
</evidence>
<feature type="non-terminal residue" evidence="1">
    <location>
        <position position="121"/>
    </location>
</feature>
<dbReference type="EMBL" id="HACM01004482">
    <property type="protein sequence ID" value="CRZ04924.1"/>
    <property type="molecule type" value="Transcribed_RNA"/>
</dbReference>
<accession>A0A0H5R948</accession>
<name>A0A0H5R948_9EUKA</name>
<sequence length="121" mass="12977">MPIEPRGTGIPPSLSCEFNNGKDPSIGLFPKTALMTSNAIWYKLAVFAGHQSKEARQIQVVDHVFCHHHQKLLKGGPHPASKCCVIPSYAGVLIANNGRMRTVHHAGRAVPAARSPTSSSS</sequence>
<dbReference type="AlphaFoldDB" id="A0A0H5R948"/>
<proteinExistence type="predicted"/>